<comment type="function">
    <text evidence="5">Binds to the 23S rRNA.</text>
</comment>
<dbReference type="RefSeq" id="WP_048164438.1">
    <property type="nucleotide sequence ID" value="NZ_CP006019.1"/>
</dbReference>
<keyword evidence="2 5" id="KW-0694">RNA-binding</keyword>
<feature type="binding site" evidence="5">
    <location>
        <position position="45"/>
    </location>
    <ligand>
        <name>Zn(2+)</name>
        <dbReference type="ChEBI" id="CHEBI:29105"/>
    </ligand>
</feature>
<dbReference type="GO" id="GO:0006412">
    <property type="term" value="P:translation"/>
    <property type="evidence" value="ECO:0007669"/>
    <property type="project" value="UniProtKB-UniRule"/>
</dbReference>
<dbReference type="GO" id="GO:0070180">
    <property type="term" value="F:large ribosomal subunit rRNA binding"/>
    <property type="evidence" value="ECO:0007669"/>
    <property type="project" value="UniProtKB-UniRule"/>
</dbReference>
<keyword evidence="5" id="KW-0863">Zinc-finger</keyword>
<organism evidence="6 7">
    <name type="scientific">Palaeococcus pacificus DY20341</name>
    <dbReference type="NCBI Taxonomy" id="1343739"/>
    <lineage>
        <taxon>Archaea</taxon>
        <taxon>Methanobacteriati</taxon>
        <taxon>Methanobacteriota</taxon>
        <taxon>Thermococci</taxon>
        <taxon>Thermococcales</taxon>
        <taxon>Thermococcaceae</taxon>
        <taxon>Palaeococcus</taxon>
    </lineage>
</organism>
<dbReference type="InterPro" id="IPR011332">
    <property type="entry name" value="Ribosomal_zn-bd"/>
</dbReference>
<dbReference type="InterPro" id="IPR050522">
    <property type="entry name" value="Ribosomal_protein_eL43"/>
</dbReference>
<dbReference type="OrthoDB" id="372011at2157"/>
<evidence type="ECO:0000256" key="2">
    <source>
        <dbReference type="ARBA" id="ARBA00022884"/>
    </source>
</evidence>
<feature type="binding site" evidence="5">
    <location>
        <position position="48"/>
    </location>
    <ligand>
        <name>Zn(2+)</name>
        <dbReference type="ChEBI" id="CHEBI:29105"/>
    </ligand>
</feature>
<dbReference type="Proteomes" id="UP000027981">
    <property type="component" value="Chromosome"/>
</dbReference>
<evidence type="ECO:0000256" key="3">
    <source>
        <dbReference type="ARBA" id="ARBA00022980"/>
    </source>
</evidence>
<reference evidence="6 7" key="2">
    <citation type="journal article" date="2015" name="Genome Announc.">
        <title>Complete Genome Sequence of Hyperthermophilic Piezophilic Archaeon Palaeococcus pacificus DY20341T, Isolated from Deep-Sea Hydrothermal Sediments.</title>
        <authorList>
            <person name="Zeng X."/>
            <person name="Jebbar M."/>
            <person name="Shao Z."/>
        </authorList>
    </citation>
    <scope>NUCLEOTIDE SEQUENCE [LARGE SCALE GENOMIC DNA]</scope>
    <source>
        <strain evidence="6 7">DY20341</strain>
    </source>
</reference>
<keyword evidence="7" id="KW-1185">Reference proteome</keyword>
<keyword evidence="5" id="KW-0479">Metal-binding</keyword>
<dbReference type="GO" id="GO:0005840">
    <property type="term" value="C:ribosome"/>
    <property type="evidence" value="ECO:0007669"/>
    <property type="project" value="UniProtKB-KW"/>
</dbReference>
<feature type="binding site" evidence="5">
    <location>
        <position position="66"/>
    </location>
    <ligand>
        <name>Zn(2+)</name>
        <dbReference type="ChEBI" id="CHEBI:29105"/>
    </ligand>
</feature>
<dbReference type="NCBIfam" id="TIGR00280">
    <property type="entry name" value="eL43_euk_arch"/>
    <property type="match status" value="1"/>
</dbReference>
<dbReference type="GeneID" id="24841548"/>
<keyword evidence="4 5" id="KW-0687">Ribonucleoprotein</keyword>
<dbReference type="HAMAP" id="MF_00327">
    <property type="entry name" value="Ribosomal_eL43"/>
    <property type="match status" value="1"/>
</dbReference>
<dbReference type="eggNOG" id="arCOG04208">
    <property type="taxonomic scope" value="Archaea"/>
</dbReference>
<dbReference type="SUPFAM" id="SSF57829">
    <property type="entry name" value="Zn-binding ribosomal proteins"/>
    <property type="match status" value="1"/>
</dbReference>
<keyword evidence="5" id="KW-0699">rRNA-binding</keyword>
<name>A0A075LWF0_9EURY</name>
<comment type="subunit">
    <text evidence="5">Part of the 50S ribosomal subunit.</text>
</comment>
<dbReference type="InterPro" id="IPR011331">
    <property type="entry name" value="Ribosomal_eL37/eL43"/>
</dbReference>
<feature type="zinc finger region" description="C4-type" evidence="5">
    <location>
        <begin position="45"/>
        <end position="66"/>
    </location>
</feature>
<keyword evidence="3 5" id="KW-0689">Ribosomal protein</keyword>
<dbReference type="GO" id="GO:1990904">
    <property type="term" value="C:ribonucleoprotein complex"/>
    <property type="evidence" value="ECO:0007669"/>
    <property type="project" value="UniProtKB-KW"/>
</dbReference>
<proteinExistence type="inferred from homology"/>
<dbReference type="GO" id="GO:0003735">
    <property type="term" value="F:structural constituent of ribosome"/>
    <property type="evidence" value="ECO:0007669"/>
    <property type="project" value="InterPro"/>
</dbReference>
<evidence type="ECO:0000313" key="7">
    <source>
        <dbReference type="Proteomes" id="UP000027981"/>
    </source>
</evidence>
<evidence type="ECO:0000256" key="1">
    <source>
        <dbReference type="ARBA" id="ARBA00022833"/>
    </source>
</evidence>
<dbReference type="Gene3D" id="2.20.25.30">
    <property type="match status" value="1"/>
</dbReference>
<protein>
    <recommendedName>
        <fullName evidence="5">Large ribosomal subunit protein eL43</fullName>
    </recommendedName>
</protein>
<feature type="binding site" evidence="5">
    <location>
        <position position="63"/>
    </location>
    <ligand>
        <name>Zn(2+)</name>
        <dbReference type="ChEBI" id="CHEBI:29105"/>
    </ligand>
</feature>
<reference evidence="7" key="1">
    <citation type="submission" date="2013-06" db="EMBL/GenBank/DDBJ databases">
        <title>Complete Genome Sequence of Hyperthermophilic Palaeococcus pacificus DY20341T, Isolated from a Deep-Sea Hydrothermal Sediments.</title>
        <authorList>
            <person name="Zeng X."/>
            <person name="Shao Z."/>
        </authorList>
    </citation>
    <scope>NUCLEOTIDE SEQUENCE [LARGE SCALE GENOMIC DNA]</scope>
    <source>
        <strain evidence="7">DY20341</strain>
    </source>
</reference>
<evidence type="ECO:0000313" key="6">
    <source>
        <dbReference type="EMBL" id="AIF68848.1"/>
    </source>
</evidence>
<dbReference type="PANTHER" id="PTHR48129">
    <property type="entry name" value="60S RIBOSOMAL PROTEIN L37A"/>
    <property type="match status" value="1"/>
</dbReference>
<dbReference type="NCBIfam" id="NF003058">
    <property type="entry name" value="PRK03976.1"/>
    <property type="match status" value="1"/>
</dbReference>
<comment type="cofactor">
    <cofactor evidence="5">
        <name>Zn(2+)</name>
        <dbReference type="ChEBI" id="CHEBI:29105"/>
    </cofactor>
    <text evidence="5">Binds 1 zinc ion per subunit.</text>
</comment>
<evidence type="ECO:0000256" key="5">
    <source>
        <dbReference type="HAMAP-Rule" id="MF_00327"/>
    </source>
</evidence>
<dbReference type="EMBL" id="CP006019">
    <property type="protein sequence ID" value="AIF68848.1"/>
    <property type="molecule type" value="Genomic_DNA"/>
</dbReference>
<gene>
    <name evidence="5 6" type="primary">rpl37ae</name>
    <name evidence="6" type="ORF">PAP_02080</name>
</gene>
<dbReference type="HOGENOM" id="CLU_141199_2_0_2"/>
<dbReference type="PANTHER" id="PTHR48129:SF1">
    <property type="entry name" value="LARGE RIBOSOMAL SUBUNIT PROTEIN EL43"/>
    <property type="match status" value="1"/>
</dbReference>
<evidence type="ECO:0000256" key="4">
    <source>
        <dbReference type="ARBA" id="ARBA00023274"/>
    </source>
</evidence>
<dbReference type="Pfam" id="PF01780">
    <property type="entry name" value="Ribosomal_L37ae"/>
    <property type="match status" value="1"/>
</dbReference>
<dbReference type="InterPro" id="IPR002674">
    <property type="entry name" value="Ribosomal_eL43"/>
</dbReference>
<accession>A0A075LWF0</accession>
<dbReference type="STRING" id="1343739.PAP_02080"/>
<dbReference type="KEGG" id="ppac:PAP_02080"/>
<keyword evidence="1 5" id="KW-0862">Zinc</keyword>
<dbReference type="GO" id="GO:0008270">
    <property type="term" value="F:zinc ion binding"/>
    <property type="evidence" value="ECO:0007669"/>
    <property type="project" value="UniProtKB-UniRule"/>
</dbReference>
<sequence>MAKAKKKTRKISKVGSAGRFGPRYGLKIRRRVAAVEARMKQKHICPVCGRKGVKRISTGIWQCQKCGATFAGGAYLPSTPVGKVALRVTESKARG</sequence>
<dbReference type="AlphaFoldDB" id="A0A075LWF0"/>
<comment type="similarity">
    <text evidence="5">Belongs to the eukaryotic ribosomal protein eL43 family. Putative zinc-binding subfamily.</text>
</comment>